<dbReference type="Gene3D" id="3.40.190.10">
    <property type="entry name" value="Periplasmic binding protein-like II"/>
    <property type="match status" value="2"/>
</dbReference>
<evidence type="ECO:0000259" key="5">
    <source>
        <dbReference type="PROSITE" id="PS50931"/>
    </source>
</evidence>
<keyword evidence="3" id="KW-0238">DNA-binding</keyword>
<evidence type="ECO:0000256" key="2">
    <source>
        <dbReference type="ARBA" id="ARBA00023015"/>
    </source>
</evidence>
<evidence type="ECO:0000256" key="3">
    <source>
        <dbReference type="ARBA" id="ARBA00023125"/>
    </source>
</evidence>
<feature type="domain" description="HTH lysR-type" evidence="5">
    <location>
        <begin position="6"/>
        <end position="63"/>
    </location>
</feature>
<dbReference type="Pfam" id="PF00126">
    <property type="entry name" value="HTH_1"/>
    <property type="match status" value="1"/>
</dbReference>
<dbReference type="CDD" id="cd08417">
    <property type="entry name" value="PBP2_Nitroaromatics_like"/>
    <property type="match status" value="1"/>
</dbReference>
<protein>
    <submittedName>
        <fullName evidence="6">Transcriptional regulator, LysR family</fullName>
    </submittedName>
</protein>
<proteinExistence type="inferred from homology"/>
<keyword evidence="4" id="KW-0804">Transcription</keyword>
<dbReference type="Gene3D" id="1.10.10.10">
    <property type="entry name" value="Winged helix-like DNA-binding domain superfamily/Winged helix DNA-binding domain"/>
    <property type="match status" value="1"/>
</dbReference>
<dbReference type="PANTHER" id="PTHR30118">
    <property type="entry name" value="HTH-TYPE TRANSCRIPTIONAL REGULATOR LEUO-RELATED"/>
    <property type="match status" value="1"/>
</dbReference>
<dbReference type="AlphaFoldDB" id="A0A0K6IL01"/>
<evidence type="ECO:0000313" key="7">
    <source>
        <dbReference type="Proteomes" id="UP000182769"/>
    </source>
</evidence>
<keyword evidence="2" id="KW-0805">Transcription regulation</keyword>
<dbReference type="GO" id="GO:0003700">
    <property type="term" value="F:DNA-binding transcription factor activity"/>
    <property type="evidence" value="ECO:0007669"/>
    <property type="project" value="InterPro"/>
</dbReference>
<dbReference type="PROSITE" id="PS50931">
    <property type="entry name" value="HTH_LYSR"/>
    <property type="match status" value="1"/>
</dbReference>
<accession>A0A0K6IL01</accession>
<dbReference type="InterPro" id="IPR000847">
    <property type="entry name" value="LysR_HTH_N"/>
</dbReference>
<organism evidence="6 7">
    <name type="scientific">Marinomonas fungiae</name>
    <dbReference type="NCBI Taxonomy" id="1137284"/>
    <lineage>
        <taxon>Bacteria</taxon>
        <taxon>Pseudomonadati</taxon>
        <taxon>Pseudomonadota</taxon>
        <taxon>Gammaproteobacteria</taxon>
        <taxon>Oceanospirillales</taxon>
        <taxon>Oceanospirillaceae</taxon>
        <taxon>Marinomonas</taxon>
    </lineage>
</organism>
<dbReference type="InterPro" id="IPR037402">
    <property type="entry name" value="YidZ_PBP2"/>
</dbReference>
<gene>
    <name evidence="6" type="ORF">Ga0061065_104216</name>
</gene>
<dbReference type="InterPro" id="IPR005119">
    <property type="entry name" value="LysR_subst-bd"/>
</dbReference>
<dbReference type="SUPFAM" id="SSF46785">
    <property type="entry name" value="Winged helix' DNA-binding domain"/>
    <property type="match status" value="1"/>
</dbReference>
<dbReference type="PRINTS" id="PR00039">
    <property type="entry name" value="HTHLYSR"/>
</dbReference>
<dbReference type="InterPro" id="IPR050389">
    <property type="entry name" value="LysR-type_TF"/>
</dbReference>
<sequence>MNILRRDLNLLLLFHVLYQERNASRAAKLLSISQPALSHKLNKLRDEWGDPLFIKAPRGLTPTPKAHDLARQLGELIPNLESFYSTQIEPDFEHRDDRIIIYTHDYFEMCYLAHLLDNVKQSAPNVRFVIRNTRGELPRNELENGQCDLAIAGFYTDLPDTMRQQLIGEKPYRVLSSMDNPYIGDTLDLDAYLKCEHVVISVNGDLISDIDLQLEQQGLKRNVVAGLSSHLSPMHLIQYRPEMISTCFDHVANSAAAQNSKLRVHEPPIEIPNVRLFQVWHERTHADPLRRWIRQLILQVSQTCPYSPPI</sequence>
<dbReference type="GO" id="GO:0003677">
    <property type="term" value="F:DNA binding"/>
    <property type="evidence" value="ECO:0007669"/>
    <property type="project" value="UniProtKB-KW"/>
</dbReference>
<dbReference type="Proteomes" id="UP000182769">
    <property type="component" value="Unassembled WGS sequence"/>
</dbReference>
<dbReference type="InterPro" id="IPR036390">
    <property type="entry name" value="WH_DNA-bd_sf"/>
</dbReference>
<name>A0A0K6IL01_9GAMM</name>
<keyword evidence="7" id="KW-1185">Reference proteome</keyword>
<evidence type="ECO:0000313" key="6">
    <source>
        <dbReference type="EMBL" id="CUB03785.1"/>
    </source>
</evidence>
<reference evidence="7" key="1">
    <citation type="submission" date="2015-08" db="EMBL/GenBank/DDBJ databases">
        <authorList>
            <person name="Varghese N."/>
        </authorList>
    </citation>
    <scope>NUCLEOTIDE SEQUENCE [LARGE SCALE GENOMIC DNA]</scope>
    <source>
        <strain evidence="7">JCM 18476</strain>
    </source>
</reference>
<dbReference type="RefSeq" id="WP_055462736.1">
    <property type="nucleotide sequence ID" value="NZ_CYHG01000004.1"/>
</dbReference>
<evidence type="ECO:0000256" key="4">
    <source>
        <dbReference type="ARBA" id="ARBA00023163"/>
    </source>
</evidence>
<dbReference type="STRING" id="1137284.GCA_001418205_01636"/>
<dbReference type="SUPFAM" id="SSF53850">
    <property type="entry name" value="Periplasmic binding protein-like II"/>
    <property type="match status" value="1"/>
</dbReference>
<evidence type="ECO:0000256" key="1">
    <source>
        <dbReference type="ARBA" id="ARBA00009437"/>
    </source>
</evidence>
<comment type="similarity">
    <text evidence="1">Belongs to the LysR transcriptional regulatory family.</text>
</comment>
<dbReference type="InterPro" id="IPR036388">
    <property type="entry name" value="WH-like_DNA-bd_sf"/>
</dbReference>
<dbReference type="Pfam" id="PF03466">
    <property type="entry name" value="LysR_substrate"/>
    <property type="match status" value="1"/>
</dbReference>
<dbReference type="OrthoDB" id="8839911at2"/>
<dbReference type="PANTHER" id="PTHR30118:SF15">
    <property type="entry name" value="TRANSCRIPTIONAL REGULATORY PROTEIN"/>
    <property type="match status" value="1"/>
</dbReference>
<dbReference type="EMBL" id="CYHG01000004">
    <property type="protein sequence ID" value="CUB03785.1"/>
    <property type="molecule type" value="Genomic_DNA"/>
</dbReference>